<evidence type="ECO:0000259" key="14">
    <source>
        <dbReference type="PROSITE" id="PS52039"/>
    </source>
</evidence>
<keyword evidence="4" id="KW-0479">Metal-binding</keyword>
<name>A0A1U9K6H3_9BACL</name>
<evidence type="ECO:0000256" key="9">
    <source>
        <dbReference type="ARBA" id="ARBA00030003"/>
    </source>
</evidence>
<dbReference type="Gene3D" id="1.10.290.10">
    <property type="entry name" value="Topoisomerase I, domain 4"/>
    <property type="match status" value="1"/>
</dbReference>
<keyword evidence="16" id="KW-1185">Reference proteome</keyword>
<dbReference type="SMART" id="SM00436">
    <property type="entry name" value="TOP1Bc"/>
    <property type="match status" value="1"/>
</dbReference>
<dbReference type="CDD" id="cd00186">
    <property type="entry name" value="TOP1Ac"/>
    <property type="match status" value="1"/>
</dbReference>
<comment type="catalytic activity">
    <reaction evidence="1">
        <text>ATP-independent breakage of single-stranded DNA, followed by passage and rejoining.</text>
        <dbReference type="EC" id="5.6.2.1"/>
    </reaction>
</comment>
<keyword evidence="6" id="KW-0799">Topoisomerase</keyword>
<dbReference type="PROSITE" id="PS00396">
    <property type="entry name" value="TOPO_IA_1"/>
    <property type="match status" value="1"/>
</dbReference>
<evidence type="ECO:0000256" key="11">
    <source>
        <dbReference type="ARBA" id="ARBA00032235"/>
    </source>
</evidence>
<dbReference type="PRINTS" id="PR00417">
    <property type="entry name" value="PRTPISMRASEI"/>
</dbReference>
<evidence type="ECO:0000256" key="3">
    <source>
        <dbReference type="ARBA" id="ARBA00012891"/>
    </source>
</evidence>
<dbReference type="Gene3D" id="1.10.460.10">
    <property type="entry name" value="Topoisomerase I, domain 2"/>
    <property type="match status" value="1"/>
</dbReference>
<proteinExistence type="inferred from homology"/>
<dbReference type="SMART" id="SM00437">
    <property type="entry name" value="TOP1Ac"/>
    <property type="match status" value="1"/>
</dbReference>
<dbReference type="PROSITE" id="PS50880">
    <property type="entry name" value="TOPRIM"/>
    <property type="match status" value="1"/>
</dbReference>
<dbReference type="InterPro" id="IPR005738">
    <property type="entry name" value="TopoIII"/>
</dbReference>
<dbReference type="InterPro" id="IPR000380">
    <property type="entry name" value="Topo_IA"/>
</dbReference>
<dbReference type="InterPro" id="IPR023406">
    <property type="entry name" value="Topo_IA_AS"/>
</dbReference>
<feature type="domain" description="Toprim" evidence="13">
    <location>
        <begin position="2"/>
        <end position="135"/>
    </location>
</feature>
<dbReference type="PANTHER" id="PTHR11390">
    <property type="entry name" value="PROKARYOTIC DNA TOPOISOMERASE"/>
    <property type="match status" value="1"/>
</dbReference>
<accession>A0A1U9K6H3</accession>
<keyword evidence="7" id="KW-0238">DNA-binding</keyword>
<evidence type="ECO:0000256" key="7">
    <source>
        <dbReference type="ARBA" id="ARBA00023125"/>
    </source>
</evidence>
<dbReference type="GO" id="GO:0006281">
    <property type="term" value="P:DNA repair"/>
    <property type="evidence" value="ECO:0007669"/>
    <property type="project" value="TreeGrafter"/>
</dbReference>
<evidence type="ECO:0000256" key="4">
    <source>
        <dbReference type="ARBA" id="ARBA00022723"/>
    </source>
</evidence>
<evidence type="ECO:0000256" key="10">
    <source>
        <dbReference type="ARBA" id="ARBA00031985"/>
    </source>
</evidence>
<dbReference type="EMBL" id="CP019699">
    <property type="protein sequence ID" value="AQS55622.1"/>
    <property type="molecule type" value="Genomic_DNA"/>
</dbReference>
<dbReference type="InterPro" id="IPR003602">
    <property type="entry name" value="Topo_IA_DNA-bd_dom"/>
</dbReference>
<dbReference type="PANTHER" id="PTHR11390:SF21">
    <property type="entry name" value="DNA TOPOISOMERASE 3-ALPHA"/>
    <property type="match status" value="1"/>
</dbReference>
<dbReference type="SMART" id="SM00493">
    <property type="entry name" value="TOPRIM"/>
    <property type="match status" value="1"/>
</dbReference>
<dbReference type="GO" id="GO:0046872">
    <property type="term" value="F:metal ion binding"/>
    <property type="evidence" value="ECO:0007669"/>
    <property type="project" value="UniProtKB-KW"/>
</dbReference>
<dbReference type="Gene3D" id="3.40.50.140">
    <property type="match status" value="1"/>
</dbReference>
<gene>
    <name evidence="15" type="ORF">B0W44_07340</name>
</gene>
<dbReference type="EC" id="5.6.2.1" evidence="3"/>
<dbReference type="GO" id="GO:0043597">
    <property type="term" value="C:cytoplasmic replication fork"/>
    <property type="evidence" value="ECO:0007669"/>
    <property type="project" value="TreeGrafter"/>
</dbReference>
<dbReference type="InterPro" id="IPR003601">
    <property type="entry name" value="Topo_IA_2"/>
</dbReference>
<evidence type="ECO:0000259" key="13">
    <source>
        <dbReference type="PROSITE" id="PS50880"/>
    </source>
</evidence>
<evidence type="ECO:0000256" key="12">
    <source>
        <dbReference type="ARBA" id="ARBA00032877"/>
    </source>
</evidence>
<dbReference type="GO" id="GO:0006265">
    <property type="term" value="P:DNA topological change"/>
    <property type="evidence" value="ECO:0007669"/>
    <property type="project" value="InterPro"/>
</dbReference>
<protein>
    <recommendedName>
        <fullName evidence="3">DNA topoisomerase</fullName>
        <ecNumber evidence="3">5.6.2.1</ecNumber>
    </recommendedName>
    <alternativeName>
        <fullName evidence="12">Omega-protein</fullName>
    </alternativeName>
    <alternativeName>
        <fullName evidence="11">Relaxing enzyme</fullName>
    </alternativeName>
    <alternativeName>
        <fullName evidence="9">Swivelase</fullName>
    </alternativeName>
    <alternativeName>
        <fullName evidence="10">Untwisting enzyme</fullName>
    </alternativeName>
</protein>
<evidence type="ECO:0000256" key="6">
    <source>
        <dbReference type="ARBA" id="ARBA00023029"/>
    </source>
</evidence>
<evidence type="ECO:0000256" key="5">
    <source>
        <dbReference type="ARBA" id="ARBA00022842"/>
    </source>
</evidence>
<evidence type="ECO:0000256" key="8">
    <source>
        <dbReference type="ARBA" id="ARBA00023235"/>
    </source>
</evidence>
<dbReference type="STRING" id="1471761.B0W44_07340"/>
<reference evidence="15 16" key="1">
    <citation type="journal article" date="2015" name="Int. J. Syst. Evol. Microbiol.">
        <title>Novibacillus thermophilus gen. nov., sp. nov., a Gram-staining-negative and moderately thermophilic member of the family Thermoactinomycetaceae.</title>
        <authorList>
            <person name="Yang G."/>
            <person name="Chen J."/>
            <person name="Zhou S."/>
        </authorList>
    </citation>
    <scope>NUCLEOTIDE SEQUENCE [LARGE SCALE GENOMIC DNA]</scope>
    <source>
        <strain evidence="15 16">SG-1</strain>
    </source>
</reference>
<dbReference type="InterPro" id="IPR023405">
    <property type="entry name" value="Topo_IA_core_domain"/>
</dbReference>
<keyword evidence="5" id="KW-0460">Magnesium</keyword>
<dbReference type="SUPFAM" id="SSF56712">
    <property type="entry name" value="Prokaryotic type I DNA topoisomerase"/>
    <property type="match status" value="1"/>
</dbReference>
<dbReference type="InterPro" id="IPR034144">
    <property type="entry name" value="TOPRIM_TopoIII"/>
</dbReference>
<dbReference type="NCBIfam" id="NF005829">
    <property type="entry name" value="PRK07726.1"/>
    <property type="match status" value="1"/>
</dbReference>
<dbReference type="AlphaFoldDB" id="A0A1U9K6H3"/>
<evidence type="ECO:0000256" key="2">
    <source>
        <dbReference type="ARBA" id="ARBA00009446"/>
    </source>
</evidence>
<dbReference type="CDD" id="cd03362">
    <property type="entry name" value="TOPRIM_TopoIA_TopoIII"/>
    <property type="match status" value="1"/>
</dbReference>
<dbReference type="GO" id="GO:0003917">
    <property type="term" value="F:DNA topoisomerase type I (single strand cut, ATP-independent) activity"/>
    <property type="evidence" value="ECO:0007669"/>
    <property type="project" value="UniProtKB-EC"/>
</dbReference>
<dbReference type="GO" id="GO:0003677">
    <property type="term" value="F:DNA binding"/>
    <property type="evidence" value="ECO:0007669"/>
    <property type="project" value="UniProtKB-KW"/>
</dbReference>
<dbReference type="Pfam" id="PF01751">
    <property type="entry name" value="Toprim"/>
    <property type="match status" value="1"/>
</dbReference>
<dbReference type="GO" id="GO:0006310">
    <property type="term" value="P:DNA recombination"/>
    <property type="evidence" value="ECO:0007669"/>
    <property type="project" value="TreeGrafter"/>
</dbReference>
<dbReference type="InterPro" id="IPR013826">
    <property type="entry name" value="Topo_IA_cen_sub3"/>
</dbReference>
<sequence length="697" mass="80638">MKTLVLAEKPSVGRDLARVLGCRQQHKTYIEGSRYIVTWALGHLVELKMPEDYDKRYETWRMEDLPIIPEQMELKVIRKTSAQFKAIQKLTKRKDIKELVIATDAGREGELVARWIIKKIHWRKPVKRLWISSQTDRAIREGFKQLKPAHAYDALYASAVCRAEADWLIGLNVTRALTTKYDDPLSAGRVQTPTLNIILEREHEIETFVPKEFRTLTAHFGSFSAQWEQNGDKRLFDLERAEQLSSTLKGEKGVVRSVKQKTKREPQPLPYDLTELQRDANRRYGFSAKKTLNILQQLYEYHKLITYPRTDSRYLTKDMETTMPKRLKALSDGYRDEVKLLLGRNAPLLAKRVFNDHKVTDHHAIIPTDEPLVLSDLSADERKVYDMIVRRFLALFHPPHRYSVITAVIDIAGETFVTHETREVERGFTVVMRQERAAANQSEPLPLKEGQTVVPKDIVMEKGYTEPPARLNEADLLARMEKHGLGTPATRADIIERLLETEVVTRHNGRFRPTPKGKQLINLVSEELRSPELTSRWERELEAIARGKGNAKTFLANIRRQTYTLVNEIKTSDQTYRAYNLTGSKCPECEAKLKEVKRKNGTMLVCSNRRCTYRRRKDPVLSNRRCPQCRKRMEIHQGKAGPYFQCRSCNLVEKKDRSTGNVSKREERQLLKKYSGHESLKTNLGEALKAALQKREE</sequence>
<dbReference type="InterPro" id="IPR013497">
    <property type="entry name" value="Topo_IA_cen"/>
</dbReference>
<dbReference type="InterPro" id="IPR006171">
    <property type="entry name" value="TOPRIM_dom"/>
</dbReference>
<evidence type="ECO:0000313" key="15">
    <source>
        <dbReference type="EMBL" id="AQS55622.1"/>
    </source>
</evidence>
<dbReference type="Proteomes" id="UP000188603">
    <property type="component" value="Chromosome"/>
</dbReference>
<dbReference type="InterPro" id="IPR013824">
    <property type="entry name" value="Topo_IA_cen_sub1"/>
</dbReference>
<dbReference type="NCBIfam" id="TIGR01056">
    <property type="entry name" value="topB"/>
    <property type="match status" value="1"/>
</dbReference>
<dbReference type="KEGG" id="ntr:B0W44_07340"/>
<dbReference type="InterPro" id="IPR013825">
    <property type="entry name" value="Topo_IA_cen_sub2"/>
</dbReference>
<keyword evidence="8 15" id="KW-0413">Isomerase</keyword>
<dbReference type="OrthoDB" id="9803554at2"/>
<evidence type="ECO:0000256" key="1">
    <source>
        <dbReference type="ARBA" id="ARBA00000213"/>
    </source>
</evidence>
<dbReference type="PROSITE" id="PS52039">
    <property type="entry name" value="TOPO_IA_2"/>
    <property type="match status" value="1"/>
</dbReference>
<dbReference type="RefSeq" id="WP_077719490.1">
    <property type="nucleotide sequence ID" value="NZ_CP019699.1"/>
</dbReference>
<feature type="domain" description="Topo IA-type catalytic" evidence="14">
    <location>
        <begin position="152"/>
        <end position="566"/>
    </location>
</feature>
<dbReference type="Pfam" id="PF01131">
    <property type="entry name" value="Topoisom_bac"/>
    <property type="match status" value="1"/>
</dbReference>
<organism evidence="15 16">
    <name type="scientific">Novibacillus thermophilus</name>
    <dbReference type="NCBI Taxonomy" id="1471761"/>
    <lineage>
        <taxon>Bacteria</taxon>
        <taxon>Bacillati</taxon>
        <taxon>Bacillota</taxon>
        <taxon>Bacilli</taxon>
        <taxon>Bacillales</taxon>
        <taxon>Thermoactinomycetaceae</taxon>
        <taxon>Novibacillus</taxon>
    </lineage>
</organism>
<comment type="similarity">
    <text evidence="2">Belongs to the type IA topoisomerase family.</text>
</comment>
<dbReference type="Gene3D" id="2.70.20.10">
    <property type="entry name" value="Topoisomerase I, domain 3"/>
    <property type="match status" value="1"/>
</dbReference>
<evidence type="ECO:0000313" key="16">
    <source>
        <dbReference type="Proteomes" id="UP000188603"/>
    </source>
</evidence>